<reference evidence="6" key="1">
    <citation type="journal article" date="2012" name="Science">
        <title>Fermentation, hydrogen, and sulfur metabolism in multiple uncultivated bacterial phyla.</title>
        <authorList>
            <person name="Wrighton K.C."/>
            <person name="Thomas B.C."/>
            <person name="Sharon I."/>
            <person name="Miller C.S."/>
            <person name="Castelle C.J."/>
            <person name="VerBerkmoes N.C."/>
            <person name="Wilkins M.J."/>
            <person name="Hettich R.L."/>
            <person name="Lipton M.S."/>
            <person name="Williams K.H."/>
            <person name="Long P.E."/>
            <person name="Banfield J.F."/>
        </authorList>
    </citation>
    <scope>NUCLEOTIDE SEQUENCE [LARGE SCALE GENOMIC DNA]</scope>
</reference>
<comment type="caution">
    <text evidence="6">The sequence shown here is derived from an EMBL/GenBank/DDBJ whole genome shotgun (WGS) entry which is preliminary data.</text>
</comment>
<dbReference type="Gene3D" id="3.40.50.300">
    <property type="entry name" value="P-loop containing nucleotide triphosphate hydrolases"/>
    <property type="match status" value="1"/>
</dbReference>
<dbReference type="NCBIfam" id="TIGR00092">
    <property type="entry name" value="redox-regulated ATPase YchF"/>
    <property type="match status" value="1"/>
</dbReference>
<keyword evidence="3" id="KW-0067">ATP-binding</keyword>
<dbReference type="AlphaFoldDB" id="K2G6P7"/>
<evidence type="ECO:0000313" key="6">
    <source>
        <dbReference type="EMBL" id="EKE30007.1"/>
    </source>
</evidence>
<sequence>MKVWIVWLPNVGKSSLFNVLTKSYAADAQNFPFCTIEPNTWIVNVNDYRLEALQKAVNWIKIVPANVEFVDIAGIVEWASKWEWLWNKFLANIREADAILQVVRVFEDSNVHHVSWNVNPRRDAEIINAELILADLETLEKKMWENDKKAKSWDKEAKAKQEIYVRLKPHLESGNLAITLDLDEDEKLLLRDLYLLTFKPFIYACNVGETQMNLKEEDLRQILGINDASIQVMPISVKMELDMMEFSPEDRKEYLESYWITENPTDKLIKECYDALGLQYYFTAWEIEVRAWTIKKWWKAPQAAWRIHTDFEKKFIKADVVNWQDLVENWWWSKAREHWKVKMEWKEYVVQDWDVMLFKFWG</sequence>
<evidence type="ECO:0000256" key="4">
    <source>
        <dbReference type="ARBA" id="ARBA00022842"/>
    </source>
</evidence>
<dbReference type="InterPro" id="IPR012676">
    <property type="entry name" value="TGS-like"/>
</dbReference>
<dbReference type="FunFam" id="3.10.20.30:FF:000001">
    <property type="entry name" value="Ribosome-binding ATPase YchF"/>
    <property type="match status" value="1"/>
</dbReference>
<evidence type="ECO:0000256" key="1">
    <source>
        <dbReference type="ARBA" id="ARBA00022723"/>
    </source>
</evidence>
<dbReference type="Pfam" id="PF06071">
    <property type="entry name" value="YchF-GTPase_C"/>
    <property type="match status" value="1"/>
</dbReference>
<dbReference type="GO" id="GO:0005525">
    <property type="term" value="F:GTP binding"/>
    <property type="evidence" value="ECO:0007669"/>
    <property type="project" value="InterPro"/>
</dbReference>
<dbReference type="InterPro" id="IPR004396">
    <property type="entry name" value="ATPase_YchF/OLA1"/>
</dbReference>
<keyword evidence="1" id="KW-0479">Metal-binding</keyword>
<dbReference type="InterPro" id="IPR023192">
    <property type="entry name" value="TGS-like_dom_sf"/>
</dbReference>
<keyword evidence="4" id="KW-0460">Magnesium</keyword>
<accession>K2G6P7</accession>
<name>K2G6P7_9BACT</name>
<dbReference type="PROSITE" id="PS51710">
    <property type="entry name" value="G_OBG"/>
    <property type="match status" value="1"/>
</dbReference>
<dbReference type="GO" id="GO:0046872">
    <property type="term" value="F:metal ion binding"/>
    <property type="evidence" value="ECO:0007669"/>
    <property type="project" value="UniProtKB-KW"/>
</dbReference>
<dbReference type="Pfam" id="PF01926">
    <property type="entry name" value="MMR_HSR1"/>
    <property type="match status" value="1"/>
</dbReference>
<dbReference type="CDD" id="cd01900">
    <property type="entry name" value="YchF"/>
    <property type="match status" value="1"/>
</dbReference>
<dbReference type="GO" id="GO:0005737">
    <property type="term" value="C:cytoplasm"/>
    <property type="evidence" value="ECO:0007669"/>
    <property type="project" value="TreeGrafter"/>
</dbReference>
<dbReference type="Gene3D" id="3.10.20.30">
    <property type="match status" value="1"/>
</dbReference>
<feature type="domain" description="OBG-type G" evidence="5">
    <location>
        <begin position="1"/>
        <end position="255"/>
    </location>
</feature>
<dbReference type="PANTHER" id="PTHR23305">
    <property type="entry name" value="OBG GTPASE FAMILY"/>
    <property type="match status" value="1"/>
</dbReference>
<dbReference type="EMBL" id="AMFJ01000061">
    <property type="protein sequence ID" value="EKE30007.1"/>
    <property type="molecule type" value="Genomic_DNA"/>
</dbReference>
<dbReference type="Gene3D" id="1.10.150.300">
    <property type="entry name" value="TGS-like domain"/>
    <property type="match status" value="1"/>
</dbReference>
<dbReference type="InterPro" id="IPR013029">
    <property type="entry name" value="YchF_C"/>
</dbReference>
<dbReference type="InterPro" id="IPR006073">
    <property type="entry name" value="GTP-bd"/>
</dbReference>
<dbReference type="FunFam" id="1.10.150.300:FF:000001">
    <property type="entry name" value="Ribosome-binding ATPase YchF"/>
    <property type="match status" value="1"/>
</dbReference>
<evidence type="ECO:0000256" key="2">
    <source>
        <dbReference type="ARBA" id="ARBA00022741"/>
    </source>
</evidence>
<organism evidence="6">
    <name type="scientific">uncultured bacterium</name>
    <name type="common">gcode 4</name>
    <dbReference type="NCBI Taxonomy" id="1234023"/>
    <lineage>
        <taxon>Bacteria</taxon>
        <taxon>environmental samples</taxon>
    </lineage>
</organism>
<dbReference type="InterPro" id="IPR012675">
    <property type="entry name" value="Beta-grasp_dom_sf"/>
</dbReference>
<dbReference type="PIRSF" id="PIRSF006641">
    <property type="entry name" value="CHP00092"/>
    <property type="match status" value="1"/>
</dbReference>
<dbReference type="InterPro" id="IPR041706">
    <property type="entry name" value="YchF_N"/>
</dbReference>
<evidence type="ECO:0000256" key="3">
    <source>
        <dbReference type="ARBA" id="ARBA00022840"/>
    </source>
</evidence>
<protein>
    <submittedName>
        <fullName evidence="6">GTP-binding protein YchF</fullName>
    </submittedName>
</protein>
<gene>
    <name evidence="6" type="ORF">ACD_2C00061G0002</name>
</gene>
<evidence type="ECO:0000259" key="5">
    <source>
        <dbReference type="PROSITE" id="PS51710"/>
    </source>
</evidence>
<dbReference type="PRINTS" id="PR00326">
    <property type="entry name" value="GTP1OBG"/>
</dbReference>
<dbReference type="GO" id="GO:0016887">
    <property type="term" value="F:ATP hydrolysis activity"/>
    <property type="evidence" value="ECO:0007669"/>
    <property type="project" value="InterPro"/>
</dbReference>
<dbReference type="PANTHER" id="PTHR23305:SF18">
    <property type="entry name" value="OBG-TYPE G DOMAIN-CONTAINING PROTEIN"/>
    <property type="match status" value="1"/>
</dbReference>
<dbReference type="SUPFAM" id="SSF52540">
    <property type="entry name" value="P-loop containing nucleoside triphosphate hydrolases"/>
    <property type="match status" value="1"/>
</dbReference>
<dbReference type="GO" id="GO:0005524">
    <property type="term" value="F:ATP binding"/>
    <property type="evidence" value="ECO:0007669"/>
    <property type="project" value="UniProtKB-KW"/>
</dbReference>
<dbReference type="InterPro" id="IPR027417">
    <property type="entry name" value="P-loop_NTPase"/>
</dbReference>
<dbReference type="SUPFAM" id="SSF81271">
    <property type="entry name" value="TGS-like"/>
    <property type="match status" value="1"/>
</dbReference>
<proteinExistence type="predicted"/>
<keyword evidence="2" id="KW-0547">Nucleotide-binding</keyword>
<dbReference type="InterPro" id="IPR031167">
    <property type="entry name" value="G_OBG"/>
</dbReference>